<feature type="domain" description="FAD-binding FR-type" evidence="2">
    <location>
        <begin position="5"/>
        <end position="112"/>
    </location>
</feature>
<comment type="caution">
    <text evidence="3">The sequence shown here is derived from an EMBL/GenBank/DDBJ whole genome shotgun (WGS) entry which is preliminary data.</text>
</comment>
<evidence type="ECO:0000313" key="3">
    <source>
        <dbReference type="EMBL" id="MZR12167.1"/>
    </source>
</evidence>
<evidence type="ECO:0000256" key="1">
    <source>
        <dbReference type="ARBA" id="ARBA00035644"/>
    </source>
</evidence>
<accession>A0A845M346</accession>
<evidence type="ECO:0000313" key="4">
    <source>
        <dbReference type="Proteomes" id="UP000467322"/>
    </source>
</evidence>
<dbReference type="PANTHER" id="PTHR30157">
    <property type="entry name" value="FERRIC REDUCTASE, NADPH-DEPENDENT"/>
    <property type="match status" value="1"/>
</dbReference>
<dbReference type="GO" id="GO:0016491">
    <property type="term" value="F:oxidoreductase activity"/>
    <property type="evidence" value="ECO:0007669"/>
    <property type="project" value="InterPro"/>
</dbReference>
<dbReference type="InterPro" id="IPR039374">
    <property type="entry name" value="SIP_fam"/>
</dbReference>
<comment type="similarity">
    <text evidence="1">Belongs to the SIP oxidoreductase family.</text>
</comment>
<dbReference type="InterPro" id="IPR017938">
    <property type="entry name" value="Riboflavin_synthase-like_b-brl"/>
</dbReference>
<gene>
    <name evidence="3" type="ORF">GQE99_03925</name>
</gene>
<dbReference type="EMBL" id="WTUX01000006">
    <property type="protein sequence ID" value="MZR12167.1"/>
    <property type="molecule type" value="Genomic_DNA"/>
</dbReference>
<name>A0A845M346_9RHOB</name>
<dbReference type="InterPro" id="IPR013113">
    <property type="entry name" value="SIP_FAD-bd"/>
</dbReference>
<sequence>MTSSDGFHTVRVEQVRPLDPTMRRVTFAPLNDGALPHERPHGGHCRLRFPGHGTAPSRPRAFTYRRWHEDGSFDVDFVVHAGEGPAARWLRQARPGDEIGWRHGGAPKICLDRPGDGPTILVSDPSGLPLMAALAERAHPARQVELVLLAPPETRPDIAQRAGCSVAVHHQPSAEAIEAHLRRRAPGSNALVFAACEASQMRRFRRLLLDDLGLPRSRVVTSGYWKAGLTTEQVDRAKRRADWFGDDLAIVDHSFRESGVVSSNLATPTK</sequence>
<proteinExistence type="inferred from homology"/>
<evidence type="ECO:0000259" key="2">
    <source>
        <dbReference type="PROSITE" id="PS51384"/>
    </source>
</evidence>
<dbReference type="Pfam" id="PF08021">
    <property type="entry name" value="FAD_binding_9"/>
    <property type="match status" value="1"/>
</dbReference>
<organism evidence="3 4">
    <name type="scientific">Maritimibacter harenae</name>
    <dbReference type="NCBI Taxonomy" id="2606218"/>
    <lineage>
        <taxon>Bacteria</taxon>
        <taxon>Pseudomonadati</taxon>
        <taxon>Pseudomonadota</taxon>
        <taxon>Alphaproteobacteria</taxon>
        <taxon>Rhodobacterales</taxon>
        <taxon>Roseobacteraceae</taxon>
        <taxon>Maritimibacter</taxon>
    </lineage>
</organism>
<dbReference type="InterPro" id="IPR007037">
    <property type="entry name" value="SIP_rossman_dom"/>
</dbReference>
<dbReference type="PANTHER" id="PTHR30157:SF0">
    <property type="entry name" value="NADPH-DEPENDENT FERRIC-CHELATE REDUCTASE"/>
    <property type="match status" value="1"/>
</dbReference>
<dbReference type="PROSITE" id="PS51384">
    <property type="entry name" value="FAD_FR"/>
    <property type="match status" value="1"/>
</dbReference>
<dbReference type="Gene3D" id="2.40.30.10">
    <property type="entry name" value="Translation factors"/>
    <property type="match status" value="1"/>
</dbReference>
<protein>
    <recommendedName>
        <fullName evidence="2">FAD-binding FR-type domain-containing protein</fullName>
    </recommendedName>
</protein>
<dbReference type="CDD" id="cd06193">
    <property type="entry name" value="siderophore_interacting"/>
    <property type="match status" value="1"/>
</dbReference>
<dbReference type="Gene3D" id="3.40.50.80">
    <property type="entry name" value="Nucleotide-binding domain of ferredoxin-NADP reductase (FNR) module"/>
    <property type="match status" value="1"/>
</dbReference>
<keyword evidence="4" id="KW-1185">Reference proteome</keyword>
<dbReference type="RefSeq" id="WP_161350277.1">
    <property type="nucleotide sequence ID" value="NZ_WTUX01000006.1"/>
</dbReference>
<dbReference type="SUPFAM" id="SSF63380">
    <property type="entry name" value="Riboflavin synthase domain-like"/>
    <property type="match status" value="1"/>
</dbReference>
<dbReference type="Proteomes" id="UP000467322">
    <property type="component" value="Unassembled WGS sequence"/>
</dbReference>
<reference evidence="3 4" key="1">
    <citation type="submission" date="2019-12" db="EMBL/GenBank/DDBJ databases">
        <title>Maritimibacter sp. nov. sp. isolated from sea sand.</title>
        <authorList>
            <person name="Kim J."/>
            <person name="Jeong S.E."/>
            <person name="Jung H.S."/>
            <person name="Jeon C.O."/>
        </authorList>
    </citation>
    <scope>NUCLEOTIDE SEQUENCE [LARGE SCALE GENOMIC DNA]</scope>
    <source>
        <strain evidence="3 4">DP07</strain>
    </source>
</reference>
<dbReference type="AlphaFoldDB" id="A0A845M346"/>
<dbReference type="InterPro" id="IPR017927">
    <property type="entry name" value="FAD-bd_FR_type"/>
</dbReference>
<dbReference type="InterPro" id="IPR039261">
    <property type="entry name" value="FNR_nucleotide-bd"/>
</dbReference>
<dbReference type="Pfam" id="PF04954">
    <property type="entry name" value="SIP"/>
    <property type="match status" value="1"/>
</dbReference>